<protein>
    <recommendedName>
        <fullName evidence="5">Lipoprotein</fullName>
    </recommendedName>
</protein>
<feature type="chain" id="PRO_5011275015" description="Lipoprotein" evidence="2">
    <location>
        <begin position="26"/>
        <end position="160"/>
    </location>
</feature>
<dbReference type="AlphaFoldDB" id="A0A202B9Q6"/>
<feature type="signal peptide" evidence="2">
    <location>
        <begin position="1"/>
        <end position="25"/>
    </location>
</feature>
<evidence type="ECO:0008006" key="5">
    <source>
        <dbReference type="Google" id="ProtNLM"/>
    </source>
</evidence>
<organism evidence="3 4">
    <name type="scientific">Chromobacterium violaceum</name>
    <dbReference type="NCBI Taxonomy" id="536"/>
    <lineage>
        <taxon>Bacteria</taxon>
        <taxon>Pseudomonadati</taxon>
        <taxon>Pseudomonadota</taxon>
        <taxon>Betaproteobacteria</taxon>
        <taxon>Neisseriales</taxon>
        <taxon>Chromobacteriaceae</taxon>
        <taxon>Chromobacterium</taxon>
    </lineage>
</organism>
<keyword evidence="2" id="KW-0732">Signal</keyword>
<feature type="compositionally biased region" description="Basic and acidic residues" evidence="1">
    <location>
        <begin position="134"/>
        <end position="160"/>
    </location>
</feature>
<dbReference type="PROSITE" id="PS51257">
    <property type="entry name" value="PROKAR_LIPOPROTEIN"/>
    <property type="match status" value="1"/>
</dbReference>
<keyword evidence="4" id="KW-1185">Reference proteome</keyword>
<proteinExistence type="predicted"/>
<evidence type="ECO:0000256" key="1">
    <source>
        <dbReference type="SAM" id="MobiDB-lite"/>
    </source>
</evidence>
<dbReference type="RefSeq" id="WP_011133756.1">
    <property type="nucleotide sequence ID" value="NZ_JABXOB010000001.1"/>
</dbReference>
<dbReference type="Proteomes" id="UP000196342">
    <property type="component" value="Unassembled WGS sequence"/>
</dbReference>
<gene>
    <name evidence="3" type="ORF">CBW21_11570</name>
</gene>
<comment type="caution">
    <text evidence="3">The sequence shown here is derived from an EMBL/GenBank/DDBJ whole genome shotgun (WGS) entry which is preliminary data.</text>
</comment>
<evidence type="ECO:0000313" key="4">
    <source>
        <dbReference type="Proteomes" id="UP000196342"/>
    </source>
</evidence>
<accession>A0A202B9Q6</accession>
<reference evidence="3 4" key="1">
    <citation type="submission" date="2017-05" db="EMBL/GenBank/DDBJ databases">
        <title>Chromobacterium violaceum GHPS1 isolated from Hydrocarbon polluted soil in French Guiana display an awesome secondary metabolite arsenal and a battery of drug and heavy-metal-resistance and detoxification of xenobiotics proteins.</title>
        <authorList>
            <person name="Belbahri L."/>
        </authorList>
    </citation>
    <scope>NUCLEOTIDE SEQUENCE [LARGE SCALE GENOMIC DNA]</scope>
    <source>
        <strain evidence="3 4">GHPS1</strain>
    </source>
</reference>
<name>A0A202B9Q6_CHRVL</name>
<dbReference type="EMBL" id="NHOO01000008">
    <property type="protein sequence ID" value="OVE48091.1"/>
    <property type="molecule type" value="Genomic_DNA"/>
</dbReference>
<evidence type="ECO:0000313" key="3">
    <source>
        <dbReference type="EMBL" id="OVE48091.1"/>
    </source>
</evidence>
<sequence>MPKWKTAFSKAAAVVWTASACGLLAACWPGASERINRQAEELGRALPQEGSQFWQYYGLTVVQQQLTLAANGYYAWETVSDDGGAPPGDHDYGRWREEDGQLVLASQFGGERRLQAGCRDGEFVWLYGYPDEEPAWHGDTARPCPDGKRQAKTEKPLAFR</sequence>
<feature type="region of interest" description="Disordered" evidence="1">
    <location>
        <begin position="133"/>
        <end position="160"/>
    </location>
</feature>
<evidence type="ECO:0000256" key="2">
    <source>
        <dbReference type="SAM" id="SignalP"/>
    </source>
</evidence>